<keyword evidence="2" id="KW-1185">Reference proteome</keyword>
<proteinExistence type="predicted"/>
<comment type="caution">
    <text evidence="1">The sequence shown here is derived from an EMBL/GenBank/DDBJ whole genome shotgun (WGS) entry which is preliminary data.</text>
</comment>
<reference evidence="1 2" key="1">
    <citation type="submission" date="2014-10" db="EMBL/GenBank/DDBJ databases">
        <title>Draft genome of the hookworm Ancylostoma caninum.</title>
        <authorList>
            <person name="Mitreva M."/>
        </authorList>
    </citation>
    <scope>NUCLEOTIDE SEQUENCE [LARGE SCALE GENOMIC DNA]</scope>
    <source>
        <strain evidence="1 2">Baltimore</strain>
    </source>
</reference>
<protein>
    <submittedName>
        <fullName evidence="1">Uncharacterized protein</fullName>
    </submittedName>
</protein>
<evidence type="ECO:0000313" key="2">
    <source>
        <dbReference type="Proteomes" id="UP000252519"/>
    </source>
</evidence>
<name>A0A368EY22_ANCCA</name>
<accession>A0A368EY22</accession>
<dbReference type="AlphaFoldDB" id="A0A368EY22"/>
<gene>
    <name evidence="1" type="ORF">ANCCAN_29595</name>
</gene>
<organism evidence="1 2">
    <name type="scientific">Ancylostoma caninum</name>
    <name type="common">Dog hookworm</name>
    <dbReference type="NCBI Taxonomy" id="29170"/>
    <lineage>
        <taxon>Eukaryota</taxon>
        <taxon>Metazoa</taxon>
        <taxon>Ecdysozoa</taxon>
        <taxon>Nematoda</taxon>
        <taxon>Chromadorea</taxon>
        <taxon>Rhabditida</taxon>
        <taxon>Rhabditina</taxon>
        <taxon>Rhabditomorpha</taxon>
        <taxon>Strongyloidea</taxon>
        <taxon>Ancylostomatidae</taxon>
        <taxon>Ancylostomatinae</taxon>
        <taxon>Ancylostoma</taxon>
    </lineage>
</organism>
<dbReference type="Proteomes" id="UP000252519">
    <property type="component" value="Unassembled WGS sequence"/>
</dbReference>
<evidence type="ECO:0000313" key="1">
    <source>
        <dbReference type="EMBL" id="RCN24704.1"/>
    </source>
</evidence>
<dbReference type="EMBL" id="JOJR01017436">
    <property type="protein sequence ID" value="RCN24704.1"/>
    <property type="molecule type" value="Genomic_DNA"/>
</dbReference>
<sequence>MVMVQDEAFTQYYKEIAQALLTIFRSLGDSFPQYVQQCVYSAQKTLGGTPINRSD</sequence>
<dbReference type="OrthoDB" id="5809898at2759"/>